<dbReference type="OrthoDB" id="344729at2"/>
<evidence type="ECO:0000313" key="4">
    <source>
        <dbReference type="Proteomes" id="UP000321533"/>
    </source>
</evidence>
<accession>A0A5B8V5J5</accession>
<organism evidence="3 4">
    <name type="scientific">Panacibacter ginsenosidivorans</name>
    <dbReference type="NCBI Taxonomy" id="1813871"/>
    <lineage>
        <taxon>Bacteria</taxon>
        <taxon>Pseudomonadati</taxon>
        <taxon>Bacteroidota</taxon>
        <taxon>Chitinophagia</taxon>
        <taxon>Chitinophagales</taxon>
        <taxon>Chitinophagaceae</taxon>
        <taxon>Panacibacter</taxon>
    </lineage>
</organism>
<sequence>MKISLVLAGALLMCSGLKAQKSPVFIEGKTAINGYDAVAYFSEHMPVKGDKKFSYEWNGADWYFSKQSNLDSFKISPQKYAPQFGGYCAYGMAQGHKAPTDPMAWAIVNNKLYLNYNKDVQGLWKQKQDEYIQTAEKNWPKLKDKE</sequence>
<keyword evidence="1" id="KW-0732">Signal</keyword>
<dbReference type="AlphaFoldDB" id="A0A5B8V5J5"/>
<name>A0A5B8V5J5_9BACT</name>
<reference evidence="3 4" key="1">
    <citation type="journal article" date="2016" name="Int. J. Syst. Evol. Microbiol.">
        <title>Panacibacter ginsenosidivorans gen. nov., sp. nov., with ginsenoside converting activity isolated from soil of a ginseng field.</title>
        <authorList>
            <person name="Siddiqi M.Z."/>
            <person name="Muhammad Shafi S."/>
            <person name="Choi K.D."/>
            <person name="Im W.T."/>
        </authorList>
    </citation>
    <scope>NUCLEOTIDE SEQUENCE [LARGE SCALE GENOMIC DNA]</scope>
    <source>
        <strain evidence="3 4">Gsoil1550</strain>
    </source>
</reference>
<evidence type="ECO:0000313" key="3">
    <source>
        <dbReference type="EMBL" id="QEC66083.1"/>
    </source>
</evidence>
<feature type="signal peptide" evidence="1">
    <location>
        <begin position="1"/>
        <end position="19"/>
    </location>
</feature>
<dbReference type="KEGG" id="pgin:FRZ67_01720"/>
<feature type="chain" id="PRO_5022942223" evidence="1">
    <location>
        <begin position="20"/>
        <end position="146"/>
    </location>
</feature>
<dbReference type="NCBIfam" id="NF041384">
    <property type="entry name" value="YHS_seleno_dom"/>
    <property type="match status" value="1"/>
</dbReference>
<feature type="domain" description="YHS" evidence="2">
    <location>
        <begin position="38"/>
        <end position="83"/>
    </location>
</feature>
<dbReference type="Pfam" id="PF04945">
    <property type="entry name" value="YHS"/>
    <property type="match status" value="1"/>
</dbReference>
<dbReference type="InterPro" id="IPR007029">
    <property type="entry name" value="YHS_dom"/>
</dbReference>
<dbReference type="Proteomes" id="UP000321533">
    <property type="component" value="Chromosome"/>
</dbReference>
<keyword evidence="4" id="KW-1185">Reference proteome</keyword>
<evidence type="ECO:0000256" key="1">
    <source>
        <dbReference type="SAM" id="SignalP"/>
    </source>
</evidence>
<gene>
    <name evidence="3" type="ORF">FRZ67_01720</name>
</gene>
<dbReference type="EMBL" id="CP042435">
    <property type="protein sequence ID" value="QEC66083.1"/>
    <property type="molecule type" value="Genomic_DNA"/>
</dbReference>
<dbReference type="RefSeq" id="WP_147187883.1">
    <property type="nucleotide sequence ID" value="NZ_CP042435.1"/>
</dbReference>
<protein>
    <submittedName>
        <fullName evidence="3">YHS domain-containing protein</fullName>
    </submittedName>
</protein>
<evidence type="ECO:0000259" key="2">
    <source>
        <dbReference type="Pfam" id="PF04945"/>
    </source>
</evidence>
<proteinExistence type="predicted"/>